<feature type="compositionally biased region" description="Low complexity" evidence="7">
    <location>
        <begin position="143"/>
        <end position="173"/>
    </location>
</feature>
<dbReference type="AlphaFoldDB" id="A0AAN6N630"/>
<keyword evidence="3 6" id="KW-0863">Zinc-finger</keyword>
<gene>
    <name evidence="9" type="ORF">QBC46DRAFT_387696</name>
</gene>
<feature type="region of interest" description="Disordered" evidence="7">
    <location>
        <begin position="1"/>
        <end position="201"/>
    </location>
</feature>
<evidence type="ECO:0000313" key="10">
    <source>
        <dbReference type="Proteomes" id="UP001303473"/>
    </source>
</evidence>
<comment type="caution">
    <text evidence="9">The sequence shown here is derived from an EMBL/GenBank/DDBJ whole genome shotgun (WGS) entry which is preliminary data.</text>
</comment>
<dbReference type="GO" id="GO:0045814">
    <property type="term" value="P:negative regulation of gene expression, epigenetic"/>
    <property type="evidence" value="ECO:0007669"/>
    <property type="project" value="TreeGrafter"/>
</dbReference>
<dbReference type="GO" id="GO:0003682">
    <property type="term" value="F:chromatin binding"/>
    <property type="evidence" value="ECO:0007669"/>
    <property type="project" value="TreeGrafter"/>
</dbReference>
<evidence type="ECO:0000256" key="2">
    <source>
        <dbReference type="ARBA" id="ARBA00022723"/>
    </source>
</evidence>
<sequence length="453" mass="48443">MSMNTSASMTMQMPAPPPPAVLPPPPPPPPLPTITPSSLATTTAGRRALAPAPAGPGRPPPGSGSAGAGMSAIRRISSGLSLSGTGVNKSAAASKASAIKVLSADSKVKKRGPGRPPGAKNKKPVKGQKKKNGDGEDDEDETSSLSSLSEVSDTEAPAPAAGTPAPSGPTTTTKSGRQVLKPLTFNPTALDSSSSRKRHYGKRTAEQALCKKCTRMHSPAANQMVFCDGCNEGWHQMCHDPWIGDDLLRDQSRAWFCAECQAKRDRHFGKKPKLTTTITATVNNNNTITVGKEKQQKEKERLESWADKTAQQKRAYLSTLPQSELVGLLMASLEMHPDLPIFPSSNTSGSEPVSAVGSPSLNSHNGGRAKQKNGIGSVVLVQQKEEDKENEDDEEFDPLSPPWPKAGMGLYNRLLPLDEEDKEHLVDDDDYEAFSVIIFDERGRKVEENGMRV</sequence>
<accession>A0AAN6N630</accession>
<evidence type="ECO:0000256" key="6">
    <source>
        <dbReference type="PROSITE-ProRule" id="PRU00146"/>
    </source>
</evidence>
<feature type="domain" description="PHD-type" evidence="8">
    <location>
        <begin position="207"/>
        <end position="263"/>
    </location>
</feature>
<dbReference type="InterPro" id="IPR019787">
    <property type="entry name" value="Znf_PHD-finger"/>
</dbReference>
<feature type="region of interest" description="Disordered" evidence="7">
    <location>
        <begin position="343"/>
        <end position="404"/>
    </location>
</feature>
<evidence type="ECO:0000259" key="8">
    <source>
        <dbReference type="PROSITE" id="PS50016"/>
    </source>
</evidence>
<dbReference type="SUPFAM" id="SSF57903">
    <property type="entry name" value="FYVE/PHD zinc finger"/>
    <property type="match status" value="1"/>
</dbReference>
<evidence type="ECO:0000256" key="1">
    <source>
        <dbReference type="ARBA" id="ARBA00004123"/>
    </source>
</evidence>
<dbReference type="CDD" id="cd15502">
    <property type="entry name" value="PHD_Phf1p_Phf2p_like"/>
    <property type="match status" value="1"/>
</dbReference>
<reference evidence="10" key="1">
    <citation type="journal article" date="2023" name="Mol. Phylogenet. Evol.">
        <title>Genome-scale phylogeny and comparative genomics of the fungal order Sordariales.</title>
        <authorList>
            <person name="Hensen N."/>
            <person name="Bonometti L."/>
            <person name="Westerberg I."/>
            <person name="Brannstrom I.O."/>
            <person name="Guillou S."/>
            <person name="Cros-Aarteil S."/>
            <person name="Calhoun S."/>
            <person name="Haridas S."/>
            <person name="Kuo A."/>
            <person name="Mondo S."/>
            <person name="Pangilinan J."/>
            <person name="Riley R."/>
            <person name="LaButti K."/>
            <person name="Andreopoulos B."/>
            <person name="Lipzen A."/>
            <person name="Chen C."/>
            <person name="Yan M."/>
            <person name="Daum C."/>
            <person name="Ng V."/>
            <person name="Clum A."/>
            <person name="Steindorff A."/>
            <person name="Ohm R.A."/>
            <person name="Martin F."/>
            <person name="Silar P."/>
            <person name="Natvig D.O."/>
            <person name="Lalanne C."/>
            <person name="Gautier V."/>
            <person name="Ament-Velasquez S.L."/>
            <person name="Kruys A."/>
            <person name="Hutchinson M.I."/>
            <person name="Powell A.J."/>
            <person name="Barry K."/>
            <person name="Miller A.N."/>
            <person name="Grigoriev I.V."/>
            <person name="Debuchy R."/>
            <person name="Gladieux P."/>
            <person name="Hiltunen Thoren M."/>
            <person name="Johannesson H."/>
        </authorList>
    </citation>
    <scope>NUCLEOTIDE SEQUENCE [LARGE SCALE GENOMIC DNA]</scope>
    <source>
        <strain evidence="10">CBS 340.73</strain>
    </source>
</reference>
<dbReference type="Gene3D" id="3.30.40.10">
    <property type="entry name" value="Zinc/RING finger domain, C3HC4 (zinc finger)"/>
    <property type="match status" value="1"/>
</dbReference>
<keyword evidence="10" id="KW-1185">Reference proteome</keyword>
<dbReference type="GO" id="GO:0003677">
    <property type="term" value="F:DNA binding"/>
    <property type="evidence" value="ECO:0007669"/>
    <property type="project" value="TreeGrafter"/>
</dbReference>
<dbReference type="PROSITE" id="PS01359">
    <property type="entry name" value="ZF_PHD_1"/>
    <property type="match status" value="1"/>
</dbReference>
<comment type="subcellular location">
    <subcellularLocation>
        <location evidence="1">Nucleus</location>
    </subcellularLocation>
</comment>
<dbReference type="InterPro" id="IPR001965">
    <property type="entry name" value="Znf_PHD"/>
</dbReference>
<feature type="compositionally biased region" description="Polar residues" evidence="7">
    <location>
        <begin position="78"/>
        <end position="88"/>
    </location>
</feature>
<feature type="compositionally biased region" description="Pro residues" evidence="7">
    <location>
        <begin position="14"/>
        <end position="33"/>
    </location>
</feature>
<evidence type="ECO:0000256" key="5">
    <source>
        <dbReference type="ARBA" id="ARBA00023242"/>
    </source>
</evidence>
<feature type="compositionally biased region" description="Polar residues" evidence="7">
    <location>
        <begin position="343"/>
        <end position="365"/>
    </location>
</feature>
<name>A0AAN6N630_9PEZI</name>
<keyword evidence="4" id="KW-0862">Zinc</keyword>
<evidence type="ECO:0000256" key="4">
    <source>
        <dbReference type="ARBA" id="ARBA00022833"/>
    </source>
</evidence>
<dbReference type="GO" id="GO:0008270">
    <property type="term" value="F:zinc ion binding"/>
    <property type="evidence" value="ECO:0007669"/>
    <property type="project" value="UniProtKB-KW"/>
</dbReference>
<dbReference type="Proteomes" id="UP001303473">
    <property type="component" value="Unassembled WGS sequence"/>
</dbReference>
<feature type="compositionally biased region" description="Low complexity" evidence="7">
    <location>
        <begin position="34"/>
        <end position="52"/>
    </location>
</feature>
<dbReference type="PROSITE" id="PS50016">
    <property type="entry name" value="ZF_PHD_2"/>
    <property type="match status" value="1"/>
</dbReference>
<evidence type="ECO:0000256" key="7">
    <source>
        <dbReference type="SAM" id="MobiDB-lite"/>
    </source>
</evidence>
<keyword evidence="5" id="KW-0539">Nucleus</keyword>
<feature type="compositionally biased region" description="Pro residues" evidence="7">
    <location>
        <begin position="53"/>
        <end position="62"/>
    </location>
</feature>
<dbReference type="InterPro" id="IPR019786">
    <property type="entry name" value="Zinc_finger_PHD-type_CS"/>
</dbReference>
<keyword evidence="2" id="KW-0479">Metal-binding</keyword>
<dbReference type="GO" id="GO:0005634">
    <property type="term" value="C:nucleus"/>
    <property type="evidence" value="ECO:0007669"/>
    <property type="project" value="UniProtKB-SubCell"/>
</dbReference>
<proteinExistence type="predicted"/>
<dbReference type="PANTHER" id="PTHR12628:SF10">
    <property type="entry name" value="HOMEOBOX DOMAIN-CONTAINING PROTEIN"/>
    <property type="match status" value="1"/>
</dbReference>
<evidence type="ECO:0000313" key="9">
    <source>
        <dbReference type="EMBL" id="KAK3939495.1"/>
    </source>
</evidence>
<organism evidence="9 10">
    <name type="scientific">Diplogelasinospora grovesii</name>
    <dbReference type="NCBI Taxonomy" id="303347"/>
    <lineage>
        <taxon>Eukaryota</taxon>
        <taxon>Fungi</taxon>
        <taxon>Dikarya</taxon>
        <taxon>Ascomycota</taxon>
        <taxon>Pezizomycotina</taxon>
        <taxon>Sordariomycetes</taxon>
        <taxon>Sordariomycetidae</taxon>
        <taxon>Sordariales</taxon>
        <taxon>Diplogelasinosporaceae</taxon>
        <taxon>Diplogelasinospora</taxon>
    </lineage>
</organism>
<dbReference type="InterPro" id="IPR011011">
    <property type="entry name" value="Znf_FYVE_PHD"/>
</dbReference>
<feature type="compositionally biased region" description="Low complexity" evidence="7">
    <location>
        <begin position="89"/>
        <end position="104"/>
    </location>
</feature>
<protein>
    <recommendedName>
        <fullName evidence="8">PHD-type domain-containing protein</fullName>
    </recommendedName>
</protein>
<dbReference type="PANTHER" id="PTHR12628">
    <property type="entry name" value="POLYCOMB-LIKE TRANSCRIPTION FACTOR"/>
    <property type="match status" value="1"/>
</dbReference>
<evidence type="ECO:0000256" key="3">
    <source>
        <dbReference type="ARBA" id="ARBA00022771"/>
    </source>
</evidence>
<feature type="compositionally biased region" description="Acidic residues" evidence="7">
    <location>
        <begin position="388"/>
        <end position="397"/>
    </location>
</feature>
<dbReference type="EMBL" id="MU853810">
    <property type="protein sequence ID" value="KAK3939495.1"/>
    <property type="molecule type" value="Genomic_DNA"/>
</dbReference>
<feature type="compositionally biased region" description="Basic residues" evidence="7">
    <location>
        <begin position="120"/>
        <end position="130"/>
    </location>
</feature>
<dbReference type="Pfam" id="PF00628">
    <property type="entry name" value="PHD"/>
    <property type="match status" value="1"/>
</dbReference>
<dbReference type="SMART" id="SM00249">
    <property type="entry name" value="PHD"/>
    <property type="match status" value="1"/>
</dbReference>
<dbReference type="InterPro" id="IPR013083">
    <property type="entry name" value="Znf_RING/FYVE/PHD"/>
</dbReference>